<evidence type="ECO:0000313" key="3">
    <source>
        <dbReference type="Proteomes" id="UP001168167"/>
    </source>
</evidence>
<reference evidence="2" key="2">
    <citation type="journal article" date="2023" name="Microbiome">
        <title>Synthase-selected sorting approach identifies a beta-lactone synthase in a nudibranch symbiotic bacterium.</title>
        <authorList>
            <person name="Dzunkova M."/>
            <person name="La Clair J.J."/>
            <person name="Tyml T."/>
            <person name="Doud D."/>
            <person name="Schulz F."/>
            <person name="Piquer-Esteban S."/>
            <person name="Porcel Sanchis D."/>
            <person name="Osborn A."/>
            <person name="Robinson D."/>
            <person name="Louie K.B."/>
            <person name="Bowen B.P."/>
            <person name="Bowers R.M."/>
            <person name="Lee J."/>
            <person name="Arnau V."/>
            <person name="Diaz-Villanueva W."/>
            <person name="Stepanauskas R."/>
            <person name="Gosliner T."/>
            <person name="Date S.V."/>
            <person name="Northen T.R."/>
            <person name="Cheng J.F."/>
            <person name="Burkart M.D."/>
            <person name="Woyke T."/>
        </authorList>
    </citation>
    <scope>NUCLEOTIDE SEQUENCE</scope>
    <source>
        <strain evidence="2">Df01</strain>
    </source>
</reference>
<protein>
    <submittedName>
        <fullName evidence="2">Uncharacterized protein</fullName>
    </submittedName>
</protein>
<keyword evidence="1" id="KW-1133">Transmembrane helix</keyword>
<accession>A0ABT7QJD4</accession>
<dbReference type="EMBL" id="JANQAO010000001">
    <property type="protein sequence ID" value="MDM5146834.1"/>
    <property type="molecule type" value="Genomic_DNA"/>
</dbReference>
<comment type="caution">
    <text evidence="2">The sequence shown here is derived from an EMBL/GenBank/DDBJ whole genome shotgun (WGS) entry which is preliminary data.</text>
</comment>
<keyword evidence="3" id="KW-1185">Reference proteome</keyword>
<name>A0ABT7QJD4_9GAMM</name>
<evidence type="ECO:0000256" key="1">
    <source>
        <dbReference type="SAM" id="Phobius"/>
    </source>
</evidence>
<dbReference type="Proteomes" id="UP001168167">
    <property type="component" value="Unassembled WGS sequence"/>
</dbReference>
<keyword evidence="1" id="KW-0812">Transmembrane</keyword>
<organism evidence="2 3">
    <name type="scientific">Candidatus Doriopsillibacter californiensis</name>
    <dbReference type="NCBI Taxonomy" id="2970740"/>
    <lineage>
        <taxon>Bacteria</taxon>
        <taxon>Pseudomonadati</taxon>
        <taxon>Pseudomonadota</taxon>
        <taxon>Gammaproteobacteria</taxon>
        <taxon>Candidatus Tethybacterales</taxon>
        <taxon>Candidatus Persebacteraceae</taxon>
        <taxon>Candidatus Doriopsillibacter</taxon>
    </lineage>
</organism>
<keyword evidence="1" id="KW-0472">Membrane</keyword>
<reference evidence="2" key="1">
    <citation type="submission" date="2022-08" db="EMBL/GenBank/DDBJ databases">
        <authorList>
            <person name="Dzunkova M."/>
            <person name="La Clair J."/>
            <person name="Tyml T."/>
            <person name="Doud D."/>
            <person name="Schulz F."/>
            <person name="Piquer S."/>
            <person name="Porcel Sanchis D."/>
            <person name="Osborn A."/>
            <person name="Robinson D."/>
            <person name="Louie K.B."/>
            <person name="Bowen B.P."/>
            <person name="Bowers R."/>
            <person name="Lee J."/>
            <person name="Arnau Llombart V."/>
            <person name="Diaz Villanueva W."/>
            <person name="Gosliner T."/>
            <person name="Northen T."/>
            <person name="Cheng J.-F."/>
            <person name="Burkart M.D."/>
            <person name="Woyke T."/>
        </authorList>
    </citation>
    <scope>NUCLEOTIDE SEQUENCE</scope>
    <source>
        <strain evidence="2">Df01</strain>
    </source>
</reference>
<evidence type="ECO:0000313" key="2">
    <source>
        <dbReference type="EMBL" id="MDM5146834.1"/>
    </source>
</evidence>
<gene>
    <name evidence="2" type="ORF">NQX30_00310</name>
</gene>
<sequence>MPVARLKFRFRLIVKEEYQPLRNVPRWLWLLMATAIAAQIAFSVLLLPQPKPKISALHQPPSALFLQAVSLGDPLALGRILMMNLQAHDNQQGLSIPFRELDYDVLGQWLDRIVSLDEKAEYPHFSAAKIYSFVSNEERQNKMIEWVRRHFARSPDTRWEWMAHMTNLARHTLKNNALALEMAKEMRDLTTPGKVPGWVRQTEAFILEEEEEYEASASLLAGLLEAGEVTDPTEFEFLLRRLEDIIDKQVKSGEIRTQAQIKEKTRTLESLQARFLSQYQEPTKEVNKPQ</sequence>
<proteinExistence type="predicted"/>
<feature type="transmembrane region" description="Helical" evidence="1">
    <location>
        <begin position="27"/>
        <end position="47"/>
    </location>
</feature>